<gene>
    <name evidence="1" type="ORF">S01H1_00011</name>
</gene>
<comment type="caution">
    <text evidence="1">The sequence shown here is derived from an EMBL/GenBank/DDBJ whole genome shotgun (WGS) entry which is preliminary data.</text>
</comment>
<dbReference type="AlphaFoldDB" id="X0T1L2"/>
<protein>
    <submittedName>
        <fullName evidence="1">Uncharacterized protein</fullName>
    </submittedName>
</protein>
<reference evidence="1" key="1">
    <citation type="journal article" date="2014" name="Front. Microbiol.">
        <title>High frequency of phylogenetically diverse reductive dehalogenase-homologous genes in deep subseafloor sedimentary metagenomes.</title>
        <authorList>
            <person name="Kawai M."/>
            <person name="Futagami T."/>
            <person name="Toyoda A."/>
            <person name="Takaki Y."/>
            <person name="Nishi S."/>
            <person name="Hori S."/>
            <person name="Arai W."/>
            <person name="Tsubouchi T."/>
            <person name="Morono Y."/>
            <person name="Uchiyama I."/>
            <person name="Ito T."/>
            <person name="Fujiyama A."/>
            <person name="Inagaki F."/>
            <person name="Takami H."/>
        </authorList>
    </citation>
    <scope>NUCLEOTIDE SEQUENCE</scope>
    <source>
        <strain evidence="1">Expedition CK06-06</strain>
    </source>
</reference>
<dbReference type="EMBL" id="BARS01000002">
    <property type="protein sequence ID" value="GAF69940.1"/>
    <property type="molecule type" value="Genomic_DNA"/>
</dbReference>
<feature type="non-terminal residue" evidence="1">
    <location>
        <position position="1"/>
    </location>
</feature>
<organism evidence="1">
    <name type="scientific">marine sediment metagenome</name>
    <dbReference type="NCBI Taxonomy" id="412755"/>
    <lineage>
        <taxon>unclassified sequences</taxon>
        <taxon>metagenomes</taxon>
        <taxon>ecological metagenomes</taxon>
    </lineage>
</organism>
<sequence length="56" mass="6629">EGLELVADQLYKLTGDRRCAELVLEKSYGELIVYMDRYKKIISKYELQQLLEPYAE</sequence>
<accession>X0T1L2</accession>
<proteinExistence type="predicted"/>
<name>X0T1L2_9ZZZZ</name>
<evidence type="ECO:0000313" key="1">
    <source>
        <dbReference type="EMBL" id="GAF69940.1"/>
    </source>
</evidence>